<feature type="domain" description="Glycosyl hydrolase family 38 C-terminal" evidence="2">
    <location>
        <begin position="7"/>
        <end position="70"/>
    </location>
</feature>
<organism evidence="3">
    <name type="scientific">uncultured Dinoroseobacter sp</name>
    <dbReference type="NCBI Taxonomy" id="570015"/>
    <lineage>
        <taxon>Bacteria</taxon>
        <taxon>Pseudomonadati</taxon>
        <taxon>Pseudomonadota</taxon>
        <taxon>Alphaproteobacteria</taxon>
        <taxon>Rhodobacterales</taxon>
        <taxon>Roseobacteraceae</taxon>
        <taxon>Dinoroseobacter</taxon>
        <taxon>environmental samples</taxon>
    </lineage>
</organism>
<dbReference type="Pfam" id="PF07748">
    <property type="entry name" value="Glyco_hydro_38C"/>
    <property type="match status" value="1"/>
</dbReference>
<dbReference type="InterPro" id="IPR011013">
    <property type="entry name" value="Gal_mutarotase_sf_dom"/>
</dbReference>
<dbReference type="Gene3D" id="2.70.98.30">
    <property type="entry name" value="Golgi alpha-mannosidase II, domain 4"/>
    <property type="match status" value="1"/>
</dbReference>
<feature type="region of interest" description="Disordered" evidence="1">
    <location>
        <begin position="69"/>
        <end position="115"/>
    </location>
</feature>
<dbReference type="SUPFAM" id="SSF74650">
    <property type="entry name" value="Galactose mutarotase-like"/>
    <property type="match status" value="1"/>
</dbReference>
<reference evidence="3" key="1">
    <citation type="journal article" date="2013" name="Environ. Microbiol.">
        <title>Seasonally variable intestinal metagenomes of the red palm weevil (Rhynchophorus ferrugineus).</title>
        <authorList>
            <person name="Jia S."/>
            <person name="Zhang X."/>
            <person name="Zhang G."/>
            <person name="Yin A."/>
            <person name="Zhang S."/>
            <person name="Li F."/>
            <person name="Wang L."/>
            <person name="Zhao D."/>
            <person name="Yun Q."/>
            <person name="Tala"/>
            <person name="Wang J."/>
            <person name="Sun G."/>
            <person name="Baabdullah M."/>
            <person name="Yu X."/>
            <person name="Hu S."/>
            <person name="Al-Mssallem I.S."/>
            <person name="Yu J."/>
        </authorList>
    </citation>
    <scope>NUCLEOTIDE SEQUENCE</scope>
</reference>
<evidence type="ECO:0000313" key="3">
    <source>
        <dbReference type="EMBL" id="AIA91525.1"/>
    </source>
</evidence>
<dbReference type="EMBL" id="KF124210">
    <property type="protein sequence ID" value="AIA91525.1"/>
    <property type="molecule type" value="Genomic_DNA"/>
</dbReference>
<dbReference type="GO" id="GO:0004559">
    <property type="term" value="F:alpha-mannosidase activity"/>
    <property type="evidence" value="ECO:0007669"/>
    <property type="project" value="InterPro"/>
</dbReference>
<dbReference type="InterPro" id="IPR011682">
    <property type="entry name" value="Glyco_hydro_38_C"/>
</dbReference>
<protein>
    <submittedName>
        <fullName evidence="3">CAZy families GH38 protein</fullName>
    </submittedName>
</protein>
<accession>A0A060CES9</accession>
<evidence type="ECO:0000259" key="2">
    <source>
        <dbReference type="Pfam" id="PF07748"/>
    </source>
</evidence>
<dbReference type="AlphaFoldDB" id="A0A060CES9"/>
<name>A0A060CES9_9RHOB</name>
<proteinExistence type="predicted"/>
<dbReference type="GO" id="GO:0030246">
    <property type="term" value="F:carbohydrate binding"/>
    <property type="evidence" value="ECO:0007669"/>
    <property type="project" value="InterPro"/>
</dbReference>
<evidence type="ECO:0000256" key="1">
    <source>
        <dbReference type="SAM" id="MobiDB-lite"/>
    </source>
</evidence>
<sequence>MPIDEVDSVKLVQRNGLRDIIEIKRHWQGSTFTQDISLDNGADHAVVSNQVEWHEKHIFLKAAFPLAASAPGPRSRFRTDPSSGQPPATTASRRRSSRCRPSAGPTRATGGTVSA</sequence>
<dbReference type="GO" id="GO:0006013">
    <property type="term" value="P:mannose metabolic process"/>
    <property type="evidence" value="ECO:0007669"/>
    <property type="project" value="InterPro"/>
</dbReference>